<keyword evidence="3" id="KW-1185">Reference proteome</keyword>
<organism evidence="2 3">
    <name type="scientific">Vanrija pseudolonga</name>
    <dbReference type="NCBI Taxonomy" id="143232"/>
    <lineage>
        <taxon>Eukaryota</taxon>
        <taxon>Fungi</taxon>
        <taxon>Dikarya</taxon>
        <taxon>Basidiomycota</taxon>
        <taxon>Agaricomycotina</taxon>
        <taxon>Tremellomycetes</taxon>
        <taxon>Trichosporonales</taxon>
        <taxon>Trichosporonaceae</taxon>
        <taxon>Vanrija</taxon>
    </lineage>
</organism>
<accession>A0AAF0YEQ2</accession>
<protein>
    <submittedName>
        <fullName evidence="2">Uncharacterized protein</fullName>
    </submittedName>
</protein>
<feature type="region of interest" description="Disordered" evidence="1">
    <location>
        <begin position="242"/>
        <end position="298"/>
    </location>
</feature>
<dbReference type="Proteomes" id="UP000827549">
    <property type="component" value="Chromosome 6"/>
</dbReference>
<feature type="region of interest" description="Disordered" evidence="1">
    <location>
        <begin position="107"/>
        <end position="143"/>
    </location>
</feature>
<feature type="compositionally biased region" description="Low complexity" evidence="1">
    <location>
        <begin position="115"/>
        <end position="125"/>
    </location>
</feature>
<evidence type="ECO:0000256" key="1">
    <source>
        <dbReference type="SAM" id="MobiDB-lite"/>
    </source>
</evidence>
<gene>
    <name evidence="2" type="ORF">LOC62_06G008016</name>
</gene>
<name>A0AAF0YEQ2_9TREE</name>
<dbReference type="GeneID" id="87811186"/>
<dbReference type="RefSeq" id="XP_062630523.1">
    <property type="nucleotide sequence ID" value="XM_062774539.1"/>
</dbReference>
<evidence type="ECO:0000313" key="3">
    <source>
        <dbReference type="Proteomes" id="UP000827549"/>
    </source>
</evidence>
<evidence type="ECO:0000313" key="2">
    <source>
        <dbReference type="EMBL" id="WOO84497.1"/>
    </source>
</evidence>
<feature type="compositionally biased region" description="Polar residues" evidence="1">
    <location>
        <begin position="285"/>
        <end position="297"/>
    </location>
</feature>
<sequence length="421" mass="44573">MPSYTIPQLSLANTLKQHLEAFEKSVTIFNDTNPDHEHVKAHLFLETLPPGIRAEVTSRLGPFWLLLPLKFTDVRAAFVAVSESMDGGGGGERKPYHDLVQVWNRADTGDDTGDDTAALGDEGATQANNAVDGGTQHTPDTPAPSAVIVAPRAPTPAPDAPSFFQAALDKARAILPPGDQLAFEVAMINAAKALNALADDWINVTTGESIPTSDAVVGAMTARLSDTLDTLHQLGDEISSAQSSLDFGTSESGSTGASDLAEPTETSASRSDKSKSAVSTEDAVTISTETGTLSSDSTEAELMPHWGPFKYLGTTAVSPSKNRERLIFIIDRRGSQHVIQSTALLHGGAPCRFAFPFKSQALGIQTVYLDTKGHIMMSKPPRNNGKPPSSPDGLIDLDNVFACPQSPGFNVLSKNKLVQTG</sequence>
<feature type="compositionally biased region" description="Polar residues" evidence="1">
    <location>
        <begin position="242"/>
        <end position="257"/>
    </location>
</feature>
<reference evidence="2" key="1">
    <citation type="submission" date="2023-10" db="EMBL/GenBank/DDBJ databases">
        <authorList>
            <person name="Noh H."/>
        </authorList>
    </citation>
    <scope>NUCLEOTIDE SEQUENCE</scope>
    <source>
        <strain evidence="2">DUCC4014</strain>
    </source>
</reference>
<dbReference type="AlphaFoldDB" id="A0AAF0YEQ2"/>
<proteinExistence type="predicted"/>
<dbReference type="EMBL" id="CP086719">
    <property type="protein sequence ID" value="WOO84497.1"/>
    <property type="molecule type" value="Genomic_DNA"/>
</dbReference>